<keyword evidence="7" id="KW-0808">Transferase</keyword>
<dbReference type="Proteomes" id="UP000317496">
    <property type="component" value="Chromosome"/>
</dbReference>
<dbReference type="GO" id="GO:0016765">
    <property type="term" value="F:transferase activity, transferring alkyl or aryl (other than methyl) groups"/>
    <property type="evidence" value="ECO:0007669"/>
    <property type="project" value="InterPro"/>
</dbReference>
<dbReference type="Gene3D" id="1.10.357.140">
    <property type="entry name" value="UbiA prenyltransferase"/>
    <property type="match status" value="1"/>
</dbReference>
<protein>
    <submittedName>
        <fullName evidence="7">Decaprenyl-phosphate phosphoribosyltransferase</fullName>
    </submittedName>
</protein>
<evidence type="ECO:0000256" key="3">
    <source>
        <dbReference type="ARBA" id="ARBA00022692"/>
    </source>
</evidence>
<gene>
    <name evidence="7" type="ORF">FNB15_10675</name>
</gene>
<feature type="transmembrane region" description="Helical" evidence="6">
    <location>
        <begin position="149"/>
        <end position="166"/>
    </location>
</feature>
<keyword evidence="7" id="KW-0328">Glycosyltransferase</keyword>
<feature type="transmembrane region" description="Helical" evidence="6">
    <location>
        <begin position="84"/>
        <end position="111"/>
    </location>
</feature>
<evidence type="ECO:0000256" key="6">
    <source>
        <dbReference type="SAM" id="Phobius"/>
    </source>
</evidence>
<dbReference type="InterPro" id="IPR000537">
    <property type="entry name" value="UbiA_prenyltransferase"/>
</dbReference>
<keyword evidence="5 6" id="KW-0472">Membrane</keyword>
<reference evidence="7 8" key="1">
    <citation type="submission" date="2019-07" db="EMBL/GenBank/DDBJ databases">
        <title>Genome sequencing for Ferrovibrio sp. K5.</title>
        <authorList>
            <person name="Park S.-J."/>
        </authorList>
    </citation>
    <scope>NUCLEOTIDE SEQUENCE [LARGE SCALE GENOMIC DNA]</scope>
    <source>
        <strain evidence="7 8">K5</strain>
    </source>
</reference>
<dbReference type="CDD" id="cd13963">
    <property type="entry name" value="PT_UbiA_2"/>
    <property type="match status" value="1"/>
</dbReference>
<feature type="transmembrane region" description="Helical" evidence="6">
    <location>
        <begin position="218"/>
        <end position="236"/>
    </location>
</feature>
<name>A0A516H7P0_9PROT</name>
<dbReference type="AlphaFoldDB" id="A0A516H7P0"/>
<evidence type="ECO:0000256" key="1">
    <source>
        <dbReference type="ARBA" id="ARBA00004141"/>
    </source>
</evidence>
<dbReference type="GO" id="GO:0016020">
    <property type="term" value="C:membrane"/>
    <property type="evidence" value="ECO:0007669"/>
    <property type="project" value="UniProtKB-SubCell"/>
</dbReference>
<dbReference type="Pfam" id="PF01040">
    <property type="entry name" value="UbiA"/>
    <property type="match status" value="1"/>
</dbReference>
<evidence type="ECO:0000256" key="4">
    <source>
        <dbReference type="ARBA" id="ARBA00022989"/>
    </source>
</evidence>
<accession>A0A516H7P0</accession>
<feature type="transmembrane region" description="Helical" evidence="6">
    <location>
        <begin position="27"/>
        <end position="48"/>
    </location>
</feature>
<dbReference type="KEGG" id="fer:FNB15_10675"/>
<keyword evidence="4 6" id="KW-1133">Transmembrane helix</keyword>
<feature type="transmembrane region" description="Helical" evidence="6">
    <location>
        <begin position="248"/>
        <end position="271"/>
    </location>
</feature>
<evidence type="ECO:0000313" key="8">
    <source>
        <dbReference type="Proteomes" id="UP000317496"/>
    </source>
</evidence>
<comment type="subcellular location">
    <subcellularLocation>
        <location evidence="1">Membrane</location>
        <topology evidence="1">Multi-pass membrane protein</topology>
    </subcellularLocation>
</comment>
<dbReference type="InterPro" id="IPR044878">
    <property type="entry name" value="UbiA_sf"/>
</dbReference>
<keyword evidence="8" id="KW-1185">Reference proteome</keyword>
<evidence type="ECO:0000256" key="5">
    <source>
        <dbReference type="ARBA" id="ARBA00023136"/>
    </source>
</evidence>
<dbReference type="OrthoDB" id="9803632at2"/>
<organism evidence="7 8">
    <name type="scientific">Ferrovibrio terrae</name>
    <dbReference type="NCBI Taxonomy" id="2594003"/>
    <lineage>
        <taxon>Bacteria</taxon>
        <taxon>Pseudomonadati</taxon>
        <taxon>Pseudomonadota</taxon>
        <taxon>Alphaproteobacteria</taxon>
        <taxon>Rhodospirillales</taxon>
        <taxon>Rhodospirillaceae</taxon>
        <taxon>Ferrovibrio</taxon>
    </lineage>
</organism>
<dbReference type="GO" id="GO:0016757">
    <property type="term" value="F:glycosyltransferase activity"/>
    <property type="evidence" value="ECO:0007669"/>
    <property type="project" value="UniProtKB-KW"/>
</dbReference>
<keyword evidence="3 6" id="KW-0812">Transmembrane</keyword>
<dbReference type="EMBL" id="CP041636">
    <property type="protein sequence ID" value="QDO99725.1"/>
    <property type="molecule type" value="Genomic_DNA"/>
</dbReference>
<evidence type="ECO:0000313" key="7">
    <source>
        <dbReference type="EMBL" id="QDO99725.1"/>
    </source>
</evidence>
<keyword evidence="2" id="KW-1003">Cell membrane</keyword>
<proteinExistence type="predicted"/>
<sequence>MRPRQWIKNGFVLAPLIFSGQFLQPDAIMQACVAALLFCLGSSAAYILNDLHDVAHDRLHQEKSTSRPLAEGSVTPAQAKTLLAALYVILFVASWLLAPFVGLLIGGYLAINLAYTFVLKQQPVLDIFTIATGFVLRVYTGAVVLDVPLSSWMFITTLCLALYLAAMKRRQELLQNGAGARAALSRYSPALIDRYAKMSALAAQLSYSAFVITAKPQLGMTIPLVLFGLFRYWYVAEKLKGGESPAEALLGDWLLLLVAVLWIAACIWGLWPLPN</sequence>
<evidence type="ECO:0000256" key="2">
    <source>
        <dbReference type="ARBA" id="ARBA00022475"/>
    </source>
</evidence>